<feature type="chain" id="PRO_5042186768" description="Starch-binding module 26 domain-containing protein" evidence="1">
    <location>
        <begin position="24"/>
        <end position="657"/>
    </location>
</feature>
<dbReference type="RefSeq" id="WP_309940471.1">
    <property type="nucleotide sequence ID" value="NZ_AP025306.1"/>
</dbReference>
<keyword evidence="4" id="KW-1185">Reference proteome</keyword>
<dbReference type="Pfam" id="PF16286">
    <property type="entry name" value="DUF4932"/>
    <property type="match status" value="1"/>
</dbReference>
<comment type="caution">
    <text evidence="3">The sequence shown here is derived from an EMBL/GenBank/DDBJ whole genome shotgun (WGS) entry which is preliminary data.</text>
</comment>
<evidence type="ECO:0000313" key="3">
    <source>
        <dbReference type="EMBL" id="MDR6240491.1"/>
    </source>
</evidence>
<evidence type="ECO:0000256" key="1">
    <source>
        <dbReference type="SAM" id="SignalP"/>
    </source>
</evidence>
<dbReference type="PROSITE" id="PS51257">
    <property type="entry name" value="PROKAR_LIPOPROTEIN"/>
    <property type="match status" value="1"/>
</dbReference>
<name>A0AAE4BT72_9BACT</name>
<protein>
    <recommendedName>
        <fullName evidence="2">Starch-binding module 26 domain-containing protein</fullName>
    </recommendedName>
</protein>
<dbReference type="InterPro" id="IPR013783">
    <property type="entry name" value="Ig-like_fold"/>
</dbReference>
<gene>
    <name evidence="3" type="ORF">HNQ88_003567</name>
</gene>
<keyword evidence="1" id="KW-0732">Signal</keyword>
<dbReference type="Gene3D" id="2.60.40.10">
    <property type="entry name" value="Immunoglobulins"/>
    <property type="match status" value="1"/>
</dbReference>
<dbReference type="EMBL" id="JAVDQD010000005">
    <property type="protein sequence ID" value="MDR6240491.1"/>
    <property type="molecule type" value="Genomic_DNA"/>
</dbReference>
<dbReference type="AlphaFoldDB" id="A0AAE4BT72"/>
<accession>A0AAE4BT72</accession>
<dbReference type="Pfam" id="PF16738">
    <property type="entry name" value="CBM26"/>
    <property type="match status" value="1"/>
</dbReference>
<proteinExistence type="predicted"/>
<feature type="domain" description="Starch-binding module 26" evidence="2">
    <location>
        <begin position="418"/>
        <end position="461"/>
    </location>
</feature>
<reference evidence="3" key="1">
    <citation type="submission" date="2023-07" db="EMBL/GenBank/DDBJ databases">
        <title>Genomic Encyclopedia of Type Strains, Phase IV (KMG-IV): sequencing the most valuable type-strain genomes for metagenomic binning, comparative biology and taxonomic classification.</title>
        <authorList>
            <person name="Goeker M."/>
        </authorList>
    </citation>
    <scope>NUCLEOTIDE SEQUENCE</scope>
    <source>
        <strain evidence="3">DSM 26174</strain>
    </source>
</reference>
<organism evidence="3 4">
    <name type="scientific">Aureibacter tunicatorum</name>
    <dbReference type="NCBI Taxonomy" id="866807"/>
    <lineage>
        <taxon>Bacteria</taxon>
        <taxon>Pseudomonadati</taxon>
        <taxon>Bacteroidota</taxon>
        <taxon>Cytophagia</taxon>
        <taxon>Cytophagales</taxon>
        <taxon>Persicobacteraceae</taxon>
        <taxon>Aureibacter</taxon>
    </lineage>
</organism>
<evidence type="ECO:0000259" key="2">
    <source>
        <dbReference type="Pfam" id="PF16738"/>
    </source>
</evidence>
<dbReference type="InterPro" id="IPR031965">
    <property type="entry name" value="CBM26"/>
</dbReference>
<sequence length="657" mass="76609">MKVVFLRSCIFLLFALSCFGRQALGANEIVNEKRVDKTEVEYYDLMITVDPRVEFMDILNMISKVSTSLPALQEDYKLRILDWFDQEGLDELMQEYANMHKRIFKGDVAMPVQFVLSLDDNMQWNDNLFSDELGEIPKKDLNELSDLLRQIQKQSNFNSFYHSNQKYYQKSISRLVDVFEKSDERQSLIDYFRVNDLEMQMKLMLSINGAGNFGVRLSDTHGKTQEYVALINPNTLMECNSQWPQFDKFTTHNLFWHEFSHTLGNTYIYKHGDLFVKSESLFKPIEMPMNVQAYPDWITCMTEHLVRAVTVRMAERKYGKEISRLYFYDLEKASAFIYIDVFLEELEKYEQDPEMSFEEVVIAIGQRLASLPKGYGQKLFSQLEEKMLETPTYIDANKNMYADLIIVVPESVDQVDISNKVEWPGNQMHEAVNGWYYMHIDGESKVNMIFNNGKGFQTDDLLGISSASWYDGDENKWTEPKAIHKFEKFIDEDGLTVFFRSKNAFKGVPNLYYWKELVSFEEYIVDLRNKFFSDTEIVSGEEALEKDLSDYNILTYGNAKNNAYISSIAEKLPFKMLANGGFVADRVYDDDDIVLTSSWVNPDNKSKSLKIVYSANKENFIESETVARDGVHFHIMKDLIPLRSGNYKPYDYSVLRF</sequence>
<evidence type="ECO:0000313" key="4">
    <source>
        <dbReference type="Proteomes" id="UP001185092"/>
    </source>
</evidence>
<dbReference type="Proteomes" id="UP001185092">
    <property type="component" value="Unassembled WGS sequence"/>
</dbReference>
<dbReference type="InterPro" id="IPR032560">
    <property type="entry name" value="DUF4932"/>
</dbReference>
<feature type="signal peptide" evidence="1">
    <location>
        <begin position="1"/>
        <end position="23"/>
    </location>
</feature>